<evidence type="ECO:0000256" key="2">
    <source>
        <dbReference type="ARBA" id="ARBA00022079"/>
    </source>
</evidence>
<evidence type="ECO:0000256" key="4">
    <source>
        <dbReference type="ARBA" id="ARBA00023163"/>
    </source>
</evidence>
<dbReference type="GO" id="GO:0006383">
    <property type="term" value="P:transcription by RNA polymerase III"/>
    <property type="evidence" value="ECO:0007669"/>
    <property type="project" value="TreeGrafter"/>
</dbReference>
<dbReference type="PANTHER" id="PTHR13946:SF28">
    <property type="entry name" value="DNA-DIRECTED RNA POLYMERASES I AND III SUBUNIT RPAC2"/>
    <property type="match status" value="1"/>
</dbReference>
<protein>
    <recommendedName>
        <fullName evidence="2">DNA-directed RNA polymerases I and III subunit RPAC2</fullName>
    </recommendedName>
    <alternativeName>
        <fullName evidence="7">DNA-directed RNA polymerase I subunit D</fullName>
    </alternativeName>
</protein>
<dbReference type="GO" id="GO:0003677">
    <property type="term" value="F:DNA binding"/>
    <property type="evidence" value="ECO:0007669"/>
    <property type="project" value="InterPro"/>
</dbReference>
<dbReference type="EMBL" id="IAAA01014101">
    <property type="protein sequence ID" value="LAA05254.1"/>
    <property type="molecule type" value="mRNA"/>
</dbReference>
<dbReference type="InterPro" id="IPR033898">
    <property type="entry name" value="RNAP_AC19"/>
</dbReference>
<dbReference type="SUPFAM" id="SSF55257">
    <property type="entry name" value="RBP11-like subunits of RNA polymerase"/>
    <property type="match status" value="1"/>
</dbReference>
<evidence type="ECO:0000256" key="3">
    <source>
        <dbReference type="ARBA" id="ARBA00022478"/>
    </source>
</evidence>
<evidence type="ECO:0000256" key="7">
    <source>
        <dbReference type="ARBA" id="ARBA00031757"/>
    </source>
</evidence>
<accession>A0A2L2YAT6</accession>
<dbReference type="InterPro" id="IPR022905">
    <property type="entry name" value="Rpo11-like"/>
</dbReference>
<dbReference type="GO" id="GO:0006362">
    <property type="term" value="P:transcription elongation by RNA polymerase I"/>
    <property type="evidence" value="ECO:0007669"/>
    <property type="project" value="TreeGrafter"/>
</dbReference>
<evidence type="ECO:0000256" key="6">
    <source>
        <dbReference type="ARBA" id="ARBA00025751"/>
    </source>
</evidence>
<dbReference type="GO" id="GO:0003899">
    <property type="term" value="F:DNA-directed RNA polymerase activity"/>
    <property type="evidence" value="ECO:0007669"/>
    <property type="project" value="InterPro"/>
</dbReference>
<comment type="similarity">
    <text evidence="6">Belongs to the archaeal Rpo11/eukaryotic RPB11/RPC19 RNA polymerase subunit family.</text>
</comment>
<dbReference type="InterPro" id="IPR008193">
    <property type="entry name" value="RNA_pol_Rpb11_13-16kDa_CS"/>
</dbReference>
<dbReference type="PROSITE" id="PS01154">
    <property type="entry name" value="RNA_POL_L_13KD"/>
    <property type="match status" value="1"/>
</dbReference>
<keyword evidence="4" id="KW-0804">Transcription</keyword>
<dbReference type="InterPro" id="IPR036603">
    <property type="entry name" value="RBP11-like"/>
</dbReference>
<dbReference type="HAMAP" id="MF_00261">
    <property type="entry name" value="RNApol_arch_Rpo11"/>
    <property type="match status" value="1"/>
</dbReference>
<evidence type="ECO:0000259" key="8">
    <source>
        <dbReference type="Pfam" id="PF13656"/>
    </source>
</evidence>
<dbReference type="PANTHER" id="PTHR13946">
    <property type="entry name" value="DNA-DIRECTED RNA POLYMERASE I,II,III"/>
    <property type="match status" value="1"/>
</dbReference>
<sequence>MEQSNRRLEVLPCTEDDDTCRTFILKDEDHTLGNALRYIISKNPEVEYCGYSVPHPSVHDINFRIQTKRVPAAEVFKKGLEDLQTLCEHMNTRFQEALDVFSSDKHEKELEGMDT</sequence>
<dbReference type="InterPro" id="IPR009025">
    <property type="entry name" value="RBP11-like_dimer"/>
</dbReference>
<dbReference type="OrthoDB" id="510325at2759"/>
<comment type="subcellular location">
    <subcellularLocation>
        <location evidence="1">Nucleus</location>
    </subcellularLocation>
</comment>
<dbReference type="Gene3D" id="3.30.1360.10">
    <property type="entry name" value="RNA polymerase, RBP11-like subunit"/>
    <property type="match status" value="1"/>
</dbReference>
<reference evidence="9" key="1">
    <citation type="journal article" date="2016" name="Mol. Ecol. Resour.">
        <title>Evaluation of the impact of RNA preservation methods of spiders for de novo transcriptome assembly.</title>
        <authorList>
            <person name="Kono N."/>
            <person name="Nakamura H."/>
            <person name="Ito Y."/>
            <person name="Tomita M."/>
            <person name="Arakawa K."/>
        </authorList>
    </citation>
    <scope>NUCLEOTIDE SEQUENCE</scope>
    <source>
        <tissue evidence="9">Whole body</tissue>
    </source>
</reference>
<dbReference type="Pfam" id="PF13656">
    <property type="entry name" value="RNA_pol_L_2"/>
    <property type="match status" value="1"/>
</dbReference>
<dbReference type="CDD" id="cd07029">
    <property type="entry name" value="RNAP_I_III_AC19"/>
    <property type="match status" value="1"/>
</dbReference>
<evidence type="ECO:0000256" key="1">
    <source>
        <dbReference type="ARBA" id="ARBA00004123"/>
    </source>
</evidence>
<feature type="domain" description="DNA-directed RNA polymerase RBP11-like dimerisation" evidence="8">
    <location>
        <begin position="21"/>
        <end position="91"/>
    </location>
</feature>
<dbReference type="GO" id="GO:0005736">
    <property type="term" value="C:RNA polymerase I complex"/>
    <property type="evidence" value="ECO:0007669"/>
    <property type="project" value="TreeGrafter"/>
</dbReference>
<dbReference type="FunFam" id="3.30.1360.10:FF:000006">
    <property type="entry name" value="DNA-directed RNA polymerases I and III subunit RPAC2"/>
    <property type="match status" value="1"/>
</dbReference>
<keyword evidence="3 9" id="KW-0240">DNA-directed RNA polymerase</keyword>
<name>A0A2L2YAT6_PARTP</name>
<evidence type="ECO:0000313" key="9">
    <source>
        <dbReference type="EMBL" id="LAA05254.1"/>
    </source>
</evidence>
<dbReference type="AlphaFoldDB" id="A0A2L2YAT6"/>
<evidence type="ECO:0000256" key="5">
    <source>
        <dbReference type="ARBA" id="ARBA00023242"/>
    </source>
</evidence>
<dbReference type="GO" id="GO:0046983">
    <property type="term" value="F:protein dimerization activity"/>
    <property type="evidence" value="ECO:0007669"/>
    <property type="project" value="InterPro"/>
</dbReference>
<keyword evidence="5" id="KW-0539">Nucleus</keyword>
<organism evidence="9">
    <name type="scientific">Parasteatoda tepidariorum</name>
    <name type="common">Common house spider</name>
    <name type="synonym">Achaearanea tepidariorum</name>
    <dbReference type="NCBI Taxonomy" id="114398"/>
    <lineage>
        <taxon>Eukaryota</taxon>
        <taxon>Metazoa</taxon>
        <taxon>Ecdysozoa</taxon>
        <taxon>Arthropoda</taxon>
        <taxon>Chelicerata</taxon>
        <taxon>Arachnida</taxon>
        <taxon>Araneae</taxon>
        <taxon>Araneomorphae</taxon>
        <taxon>Entelegynae</taxon>
        <taxon>Araneoidea</taxon>
        <taxon>Theridiidae</taxon>
        <taxon>Parasteatoda</taxon>
    </lineage>
</organism>
<proteinExistence type="evidence at transcript level"/>
<dbReference type="GO" id="GO:0005666">
    <property type="term" value="C:RNA polymerase III complex"/>
    <property type="evidence" value="ECO:0007669"/>
    <property type="project" value="TreeGrafter"/>
</dbReference>